<keyword evidence="2" id="KW-1185">Reference proteome</keyword>
<organism evidence="1 2">
    <name type="scientific">Pseudoflavonifractor intestinihominis</name>
    <dbReference type="NCBI Taxonomy" id="3133171"/>
    <lineage>
        <taxon>Bacteria</taxon>
        <taxon>Bacillati</taxon>
        <taxon>Bacillota</taxon>
        <taxon>Clostridia</taxon>
        <taxon>Eubacteriales</taxon>
        <taxon>Oscillospiraceae</taxon>
        <taxon>Pseudoflavonifractor</taxon>
    </lineage>
</organism>
<accession>A0ABV1ECK2</accession>
<gene>
    <name evidence="1" type="ORF">WMO64_14045</name>
</gene>
<protein>
    <submittedName>
        <fullName evidence="1">Uncharacterized protein</fullName>
    </submittedName>
</protein>
<dbReference type="Proteomes" id="UP001464378">
    <property type="component" value="Unassembled WGS sequence"/>
</dbReference>
<dbReference type="EMBL" id="JBBMFK010000027">
    <property type="protein sequence ID" value="MEQ2444584.1"/>
    <property type="molecule type" value="Genomic_DNA"/>
</dbReference>
<evidence type="ECO:0000313" key="1">
    <source>
        <dbReference type="EMBL" id="MEQ2444584.1"/>
    </source>
</evidence>
<sequence>MTKSEERRWREYYAASARRWKHNPWALVGNLEAIMGFQDLTAGQKIRRMQLAIEAYNEAMKEASSNAEKI</sequence>
<evidence type="ECO:0000313" key="2">
    <source>
        <dbReference type="Proteomes" id="UP001464378"/>
    </source>
</evidence>
<name>A0ABV1ECK2_9FIRM</name>
<dbReference type="RefSeq" id="WP_349232371.1">
    <property type="nucleotide sequence ID" value="NZ_JBBMFK010000027.1"/>
</dbReference>
<proteinExistence type="predicted"/>
<comment type="caution">
    <text evidence="1">The sequence shown here is derived from an EMBL/GenBank/DDBJ whole genome shotgun (WGS) entry which is preliminary data.</text>
</comment>
<reference evidence="1 2" key="1">
    <citation type="submission" date="2024-03" db="EMBL/GenBank/DDBJ databases">
        <title>Human intestinal bacterial collection.</title>
        <authorList>
            <person name="Pauvert C."/>
            <person name="Hitch T.C.A."/>
            <person name="Clavel T."/>
        </authorList>
    </citation>
    <scope>NUCLEOTIDE SEQUENCE [LARGE SCALE GENOMIC DNA]</scope>
    <source>
        <strain evidence="1 2">CLA-AP-H29</strain>
    </source>
</reference>